<feature type="transmembrane region" description="Helical" evidence="1">
    <location>
        <begin position="35"/>
        <end position="51"/>
    </location>
</feature>
<evidence type="ECO:0000256" key="1">
    <source>
        <dbReference type="SAM" id="Phobius"/>
    </source>
</evidence>
<dbReference type="OrthoDB" id="5322702at2"/>
<keyword evidence="1" id="KW-1133">Transmembrane helix</keyword>
<evidence type="ECO:0000313" key="3">
    <source>
        <dbReference type="EMBL" id="TPW41974.1"/>
    </source>
</evidence>
<dbReference type="AlphaFoldDB" id="A0A506V7U2"/>
<feature type="transmembrane region" description="Helical" evidence="1">
    <location>
        <begin position="225"/>
        <end position="242"/>
    </location>
</feature>
<gene>
    <name evidence="3" type="ORF">FKM52_11505</name>
</gene>
<sequence>MWYLLAAALLALFFFRPAMKPLLLATLALALWQQVLSWPGLLLLAGLALVAQMRKHYAHHQRWMPLLEAVLVAGAAALTLHVAPGFHNPPVVVNTQAGPLSAPATFYYNLDKALVPFVLLACLPGLAAVPASPPRWRFAWPALLAAIPGLLLLATLAGGLRFEPHFPAWLGAFILANLFFVSLAEEALFRAWLQQRLSQWLGPIPALLIAAALFGLAHFAGGPMLIFFATLAGLLYGLAWLWSGRLWVATLVHFAFNLTHLLLFTWPVLQR</sequence>
<dbReference type="RefSeq" id="WP_141176318.1">
    <property type="nucleotide sequence ID" value="NZ_JBHUFX010000002.1"/>
</dbReference>
<feature type="transmembrane region" description="Helical" evidence="1">
    <location>
        <begin position="166"/>
        <end position="188"/>
    </location>
</feature>
<dbReference type="GO" id="GO:0008237">
    <property type="term" value="F:metallopeptidase activity"/>
    <property type="evidence" value="ECO:0007669"/>
    <property type="project" value="UniProtKB-KW"/>
</dbReference>
<feature type="transmembrane region" description="Helical" evidence="1">
    <location>
        <begin position="63"/>
        <end position="83"/>
    </location>
</feature>
<dbReference type="Pfam" id="PF02517">
    <property type="entry name" value="Rce1-like"/>
    <property type="match status" value="1"/>
</dbReference>
<dbReference type="GO" id="GO:0006508">
    <property type="term" value="P:proteolysis"/>
    <property type="evidence" value="ECO:0007669"/>
    <property type="project" value="UniProtKB-KW"/>
</dbReference>
<feature type="domain" description="CAAX prenyl protease 2/Lysostaphin resistance protein A-like" evidence="2">
    <location>
        <begin position="169"/>
        <end position="258"/>
    </location>
</feature>
<feature type="transmembrane region" description="Helical" evidence="1">
    <location>
        <begin position="200"/>
        <end position="219"/>
    </location>
</feature>
<keyword evidence="4" id="KW-1185">Reference proteome</keyword>
<comment type="caution">
    <text evidence="3">The sequence shown here is derived from an EMBL/GenBank/DDBJ whole genome shotgun (WGS) entry which is preliminary data.</text>
</comment>
<evidence type="ECO:0000259" key="2">
    <source>
        <dbReference type="Pfam" id="PF02517"/>
    </source>
</evidence>
<keyword evidence="3" id="KW-0645">Protease</keyword>
<proteinExistence type="predicted"/>
<feature type="transmembrane region" description="Helical" evidence="1">
    <location>
        <begin position="113"/>
        <end position="131"/>
    </location>
</feature>
<feature type="transmembrane region" description="Helical" evidence="1">
    <location>
        <begin position="249"/>
        <end position="269"/>
    </location>
</feature>
<name>A0A506V7U2_9GAMM</name>
<keyword evidence="3" id="KW-0482">Metalloprotease</keyword>
<dbReference type="Proteomes" id="UP000319523">
    <property type="component" value="Unassembled WGS sequence"/>
</dbReference>
<evidence type="ECO:0000313" key="4">
    <source>
        <dbReference type="Proteomes" id="UP000319523"/>
    </source>
</evidence>
<feature type="transmembrane region" description="Helical" evidence="1">
    <location>
        <begin position="138"/>
        <end position="160"/>
    </location>
</feature>
<organism evidence="3 4">
    <name type="scientific">Mixta tenebrionis</name>
    <dbReference type="NCBI Taxonomy" id="2562439"/>
    <lineage>
        <taxon>Bacteria</taxon>
        <taxon>Pseudomonadati</taxon>
        <taxon>Pseudomonadota</taxon>
        <taxon>Gammaproteobacteria</taxon>
        <taxon>Enterobacterales</taxon>
        <taxon>Erwiniaceae</taxon>
        <taxon>Mixta</taxon>
    </lineage>
</organism>
<dbReference type="GO" id="GO:0004175">
    <property type="term" value="F:endopeptidase activity"/>
    <property type="evidence" value="ECO:0007669"/>
    <property type="project" value="UniProtKB-ARBA"/>
</dbReference>
<keyword evidence="3" id="KW-0378">Hydrolase</keyword>
<reference evidence="3 4" key="1">
    <citation type="submission" date="2019-06" db="EMBL/GenBank/DDBJ databases">
        <authorList>
            <person name="Yang Y."/>
        </authorList>
    </citation>
    <scope>NUCLEOTIDE SEQUENCE [LARGE SCALE GENOMIC DNA]</scope>
    <source>
        <strain evidence="3 4">BIT-26</strain>
    </source>
</reference>
<dbReference type="InterPro" id="IPR003675">
    <property type="entry name" value="Rce1/LyrA-like_dom"/>
</dbReference>
<dbReference type="GO" id="GO:0080120">
    <property type="term" value="P:CAAX-box protein maturation"/>
    <property type="evidence" value="ECO:0007669"/>
    <property type="project" value="UniProtKB-ARBA"/>
</dbReference>
<keyword evidence="1" id="KW-0812">Transmembrane</keyword>
<accession>A0A506V7U2</accession>
<dbReference type="EMBL" id="VHQI01000006">
    <property type="protein sequence ID" value="TPW41974.1"/>
    <property type="molecule type" value="Genomic_DNA"/>
</dbReference>
<protein>
    <submittedName>
        <fullName evidence="3">CPBP family intramembrane metalloprotease</fullName>
    </submittedName>
</protein>
<keyword evidence="1" id="KW-0472">Membrane</keyword>